<accession>A0ABU6SP12</accession>
<evidence type="ECO:0000313" key="2">
    <source>
        <dbReference type="Proteomes" id="UP001341840"/>
    </source>
</evidence>
<gene>
    <name evidence="1" type="ORF">PIB30_071692</name>
</gene>
<reference evidence="1 2" key="1">
    <citation type="journal article" date="2023" name="Plants (Basel)">
        <title>Bridging the Gap: Combining Genomics and Transcriptomics Approaches to Understand Stylosanthes scabra, an Orphan Legume from the Brazilian Caatinga.</title>
        <authorList>
            <person name="Ferreira-Neto J.R.C."/>
            <person name="da Silva M.D."/>
            <person name="Binneck E."/>
            <person name="de Melo N.F."/>
            <person name="da Silva R.H."/>
            <person name="de Melo A.L.T.M."/>
            <person name="Pandolfi V."/>
            <person name="Bustamante F.O."/>
            <person name="Brasileiro-Vidal A.C."/>
            <person name="Benko-Iseppon A.M."/>
        </authorList>
    </citation>
    <scope>NUCLEOTIDE SEQUENCE [LARGE SCALE GENOMIC DNA]</scope>
    <source>
        <tissue evidence="1">Leaves</tissue>
    </source>
</reference>
<comment type="caution">
    <text evidence="1">The sequence shown here is derived from an EMBL/GenBank/DDBJ whole genome shotgun (WGS) entry which is preliminary data.</text>
</comment>
<dbReference type="Proteomes" id="UP001341840">
    <property type="component" value="Unassembled WGS sequence"/>
</dbReference>
<proteinExistence type="predicted"/>
<evidence type="ECO:0000313" key="1">
    <source>
        <dbReference type="EMBL" id="MED6138167.1"/>
    </source>
</evidence>
<name>A0ABU6SP12_9FABA</name>
<organism evidence="1 2">
    <name type="scientific">Stylosanthes scabra</name>
    <dbReference type="NCBI Taxonomy" id="79078"/>
    <lineage>
        <taxon>Eukaryota</taxon>
        <taxon>Viridiplantae</taxon>
        <taxon>Streptophyta</taxon>
        <taxon>Embryophyta</taxon>
        <taxon>Tracheophyta</taxon>
        <taxon>Spermatophyta</taxon>
        <taxon>Magnoliopsida</taxon>
        <taxon>eudicotyledons</taxon>
        <taxon>Gunneridae</taxon>
        <taxon>Pentapetalae</taxon>
        <taxon>rosids</taxon>
        <taxon>fabids</taxon>
        <taxon>Fabales</taxon>
        <taxon>Fabaceae</taxon>
        <taxon>Papilionoideae</taxon>
        <taxon>50 kb inversion clade</taxon>
        <taxon>dalbergioids sensu lato</taxon>
        <taxon>Dalbergieae</taxon>
        <taxon>Pterocarpus clade</taxon>
        <taxon>Stylosanthes</taxon>
    </lineage>
</organism>
<protein>
    <submittedName>
        <fullName evidence="1">Uncharacterized protein</fullName>
    </submittedName>
</protein>
<sequence length="124" mass="13913">MAPDIEARSANKGSSKPGDFAKGYLSSFQYIVGIGSEYILRMFWGSLKELTNSIALMLSVMGSVFVKRTRGRMGVVNWSGTDFSITEINSTLDHGSNSRLCLEFLFICWYFICGNERMENDQRG</sequence>
<keyword evidence="2" id="KW-1185">Reference proteome</keyword>
<dbReference type="EMBL" id="JASCZI010061248">
    <property type="protein sequence ID" value="MED6138167.1"/>
    <property type="molecule type" value="Genomic_DNA"/>
</dbReference>